<proteinExistence type="predicted"/>
<dbReference type="EMBL" id="JAPFRF010000006">
    <property type="protein sequence ID" value="KAJ7329855.1"/>
    <property type="molecule type" value="Genomic_DNA"/>
</dbReference>
<dbReference type="InterPro" id="IPR004875">
    <property type="entry name" value="DDE_SF_endonuclease_dom"/>
</dbReference>
<evidence type="ECO:0000313" key="2">
    <source>
        <dbReference type="EMBL" id="KAJ7329855.1"/>
    </source>
</evidence>
<comment type="caution">
    <text evidence="2">The sequence shown here is derived from an EMBL/GenBank/DDBJ whole genome shotgun (WGS) entry which is preliminary data.</text>
</comment>
<evidence type="ECO:0000259" key="1">
    <source>
        <dbReference type="Pfam" id="PF03184"/>
    </source>
</evidence>
<name>A0A9Q1B296_9SAUR</name>
<evidence type="ECO:0000313" key="3">
    <source>
        <dbReference type="Proteomes" id="UP001142489"/>
    </source>
</evidence>
<keyword evidence="3" id="KW-1185">Reference proteome</keyword>
<organism evidence="2 3">
    <name type="scientific">Phrynocephalus forsythii</name>
    <dbReference type="NCBI Taxonomy" id="171643"/>
    <lineage>
        <taxon>Eukaryota</taxon>
        <taxon>Metazoa</taxon>
        <taxon>Chordata</taxon>
        <taxon>Craniata</taxon>
        <taxon>Vertebrata</taxon>
        <taxon>Euteleostomi</taxon>
        <taxon>Lepidosauria</taxon>
        <taxon>Squamata</taxon>
        <taxon>Bifurcata</taxon>
        <taxon>Unidentata</taxon>
        <taxon>Episquamata</taxon>
        <taxon>Toxicofera</taxon>
        <taxon>Iguania</taxon>
        <taxon>Acrodonta</taxon>
        <taxon>Agamidae</taxon>
        <taxon>Agaminae</taxon>
        <taxon>Phrynocephalus</taxon>
    </lineage>
</organism>
<gene>
    <name evidence="2" type="ORF">JRQ81_016029</name>
</gene>
<dbReference type="Pfam" id="PF03184">
    <property type="entry name" value="DDE_1"/>
    <property type="match status" value="1"/>
</dbReference>
<sequence>MPKRTFITQEETKMPGHNPMKDHLTLLFCVNASEDMKHYLVEKNLPIKTVLLIDNAPAHPPSLEEDLAEEFSFIKVIFFLPNTSTLIQPMDKQLTANFKKLCM</sequence>
<dbReference type="OrthoDB" id="7995304at2759"/>
<accession>A0A9Q1B296</accession>
<dbReference type="Proteomes" id="UP001142489">
    <property type="component" value="Unassembled WGS sequence"/>
</dbReference>
<feature type="domain" description="DDE-1" evidence="1">
    <location>
        <begin position="41"/>
        <end position="100"/>
    </location>
</feature>
<dbReference type="AlphaFoldDB" id="A0A9Q1B296"/>
<reference evidence="2" key="1">
    <citation type="journal article" date="2023" name="DNA Res.">
        <title>Chromosome-level genome assembly of Phrynocephalus forsythii using third-generation DNA sequencing and Hi-C analysis.</title>
        <authorList>
            <person name="Qi Y."/>
            <person name="Zhao W."/>
            <person name="Zhao Y."/>
            <person name="Niu C."/>
            <person name="Cao S."/>
            <person name="Zhang Y."/>
        </authorList>
    </citation>
    <scope>NUCLEOTIDE SEQUENCE</scope>
    <source>
        <tissue evidence="2">Muscle</tissue>
    </source>
</reference>
<dbReference type="GO" id="GO:0003676">
    <property type="term" value="F:nucleic acid binding"/>
    <property type="evidence" value="ECO:0007669"/>
    <property type="project" value="InterPro"/>
</dbReference>
<protein>
    <recommendedName>
        <fullName evidence="1">DDE-1 domain-containing protein</fullName>
    </recommendedName>
</protein>